<dbReference type="SUPFAM" id="SSF52540">
    <property type="entry name" value="P-loop containing nucleoside triphosphate hydrolases"/>
    <property type="match status" value="1"/>
</dbReference>
<feature type="compositionally biased region" description="Acidic residues" evidence="4">
    <location>
        <begin position="74"/>
        <end position="85"/>
    </location>
</feature>
<feature type="region of interest" description="Disordered" evidence="4">
    <location>
        <begin position="1"/>
        <end position="87"/>
    </location>
</feature>
<keyword evidence="1 3" id="KW-0547">Nucleotide-binding</keyword>
<keyword evidence="5" id="KW-0812">Transmembrane</keyword>
<sequence>MRFIGRKNDDQDRGQRPDDNDHIGMGEVVPLHRETVRTDSDATDAQADNETRPRVQDVIARAVPAAESVAPADYDVDPDDDEEEGAEVRPVRVDPVAGSVPGLFPWDRTDERRAPIPLWVSDAATRKAAIRWVGDMAKHKAKFHAVRTPLYAGRVAVRVPRGGARVLRDYTRWVTDAETRPLRAEAVRKADAIEHMKLSQKTAERQKARLAMSGVLAVPVLAGLAVVVFAAPVPVAVLLGTAAAAWLGVRGGTEDKPLFGRAVVTGKVPELTSDMIIRALGSLNNSLLNNAVKSGRGITFPAPITREGPGWRADIDLPHGVTANDIMEKRSALASALRRPLGCVWPEPDPNQHEGRLVLWVGDKDMAQSPAANWPLARKGKADLFEPFAFATDQRGRTVSLLLMFANMLIGAMPRYGKTFALRVIALAAALDPLVRLYVYELKGTGDLASIEDCCHRYHSGPAETEDLEATMAGLREIANVELSRRAKVIKSLPKDKCPENKVTPELAANKSLGLFPILLMVDECQELFKSDEFGSEAADLCEKIIKRGPALGIILVLATQKPDSKSLPTAISSNMGIRFCLRVMDQTANDMVLGTSTYKAGIRATEFKAKDKGIGILLGHGDSHQTVRSYYIDGPAAEAIGKRAHQLREKAGTLSGQAAGETPQTTTGPRYSLLDDIAAVLAPGEDKVWSETICDRLADLRPDVYRGWDATGLSNALKPHGITTGQVWLTDATGKGANRRGFARADLDKARRAAGQAKKTSNPVTESDDEMSGEESA</sequence>
<keyword evidence="5" id="KW-1133">Transmembrane helix</keyword>
<feature type="transmembrane region" description="Helical" evidence="5">
    <location>
        <begin position="210"/>
        <end position="231"/>
    </location>
</feature>
<reference evidence="7" key="1">
    <citation type="submission" date="2024-06" db="EMBL/GenBank/DDBJ databases">
        <title>Kribbella sp. strain HUAS MG21 genome sequences.</title>
        <authorList>
            <person name="Mo P."/>
        </authorList>
    </citation>
    <scope>NUCLEOTIDE SEQUENCE</scope>
    <source>
        <strain evidence="7">HUAS MG21</strain>
    </source>
</reference>
<feature type="binding site" evidence="3">
    <location>
        <begin position="412"/>
        <end position="419"/>
    </location>
    <ligand>
        <name>ATP</name>
        <dbReference type="ChEBI" id="CHEBI:30616"/>
    </ligand>
</feature>
<dbReference type="InterPro" id="IPR050206">
    <property type="entry name" value="FtsK/SpoIIIE/SftA"/>
</dbReference>
<organism evidence="7">
    <name type="scientific">Kribbella sp. HUAS MG21</name>
    <dbReference type="NCBI Taxonomy" id="3160966"/>
    <lineage>
        <taxon>Bacteria</taxon>
        <taxon>Bacillati</taxon>
        <taxon>Actinomycetota</taxon>
        <taxon>Actinomycetes</taxon>
        <taxon>Propionibacteriales</taxon>
        <taxon>Kribbellaceae</taxon>
        <taxon>Kribbella</taxon>
    </lineage>
</organism>
<feature type="compositionally biased region" description="Acidic residues" evidence="4">
    <location>
        <begin position="767"/>
        <end position="778"/>
    </location>
</feature>
<dbReference type="PANTHER" id="PTHR22683:SF41">
    <property type="entry name" value="DNA TRANSLOCASE FTSK"/>
    <property type="match status" value="1"/>
</dbReference>
<protein>
    <submittedName>
        <fullName evidence="7">Cell division protein FtsK</fullName>
    </submittedName>
</protein>
<dbReference type="InterPro" id="IPR002543">
    <property type="entry name" value="FtsK_dom"/>
</dbReference>
<dbReference type="GO" id="GO:0005524">
    <property type="term" value="F:ATP binding"/>
    <property type="evidence" value="ECO:0007669"/>
    <property type="project" value="UniProtKB-UniRule"/>
</dbReference>
<evidence type="ECO:0000259" key="6">
    <source>
        <dbReference type="PROSITE" id="PS50901"/>
    </source>
</evidence>
<proteinExistence type="predicted"/>
<dbReference type="PANTHER" id="PTHR22683">
    <property type="entry name" value="SPORULATION PROTEIN RELATED"/>
    <property type="match status" value="1"/>
</dbReference>
<dbReference type="GO" id="GO:0051301">
    <property type="term" value="P:cell division"/>
    <property type="evidence" value="ECO:0007669"/>
    <property type="project" value="UniProtKB-KW"/>
</dbReference>
<evidence type="ECO:0000256" key="3">
    <source>
        <dbReference type="PROSITE-ProRule" id="PRU00289"/>
    </source>
</evidence>
<evidence type="ECO:0000256" key="1">
    <source>
        <dbReference type="ARBA" id="ARBA00022741"/>
    </source>
</evidence>
<dbReference type="EMBL" id="CP158165">
    <property type="protein sequence ID" value="XBV26512.1"/>
    <property type="molecule type" value="Genomic_DNA"/>
</dbReference>
<keyword evidence="7" id="KW-0132">Cell division</keyword>
<dbReference type="RefSeq" id="WP_350279311.1">
    <property type="nucleotide sequence ID" value="NZ_CP158165.1"/>
</dbReference>
<feature type="domain" description="FtsK" evidence="6">
    <location>
        <begin position="385"/>
        <end position="591"/>
    </location>
</feature>
<dbReference type="InterPro" id="IPR027417">
    <property type="entry name" value="P-loop_NTPase"/>
</dbReference>
<evidence type="ECO:0000256" key="4">
    <source>
        <dbReference type="SAM" id="MobiDB-lite"/>
    </source>
</evidence>
<dbReference type="AlphaFoldDB" id="A0AAU7TID9"/>
<dbReference type="Gene3D" id="3.40.50.300">
    <property type="entry name" value="P-loop containing nucleotide triphosphate hydrolases"/>
    <property type="match status" value="1"/>
</dbReference>
<evidence type="ECO:0000313" key="7">
    <source>
        <dbReference type="EMBL" id="XBV26512.1"/>
    </source>
</evidence>
<evidence type="ECO:0000256" key="5">
    <source>
        <dbReference type="SAM" id="Phobius"/>
    </source>
</evidence>
<keyword evidence="2 3" id="KW-0067">ATP-binding</keyword>
<feature type="compositionally biased region" description="Basic and acidic residues" evidence="4">
    <location>
        <begin position="1"/>
        <end position="40"/>
    </location>
</feature>
<name>A0AAU7TID9_9ACTN</name>
<gene>
    <name evidence="7" type="ORF">ABN611_08790</name>
</gene>
<dbReference type="GO" id="GO:0003677">
    <property type="term" value="F:DNA binding"/>
    <property type="evidence" value="ECO:0007669"/>
    <property type="project" value="InterPro"/>
</dbReference>
<dbReference type="PROSITE" id="PS50901">
    <property type="entry name" value="FTSK"/>
    <property type="match status" value="1"/>
</dbReference>
<keyword evidence="5" id="KW-0472">Membrane</keyword>
<accession>A0AAU7TID9</accession>
<keyword evidence="7" id="KW-0131">Cell cycle</keyword>
<feature type="region of interest" description="Disordered" evidence="4">
    <location>
        <begin position="741"/>
        <end position="778"/>
    </location>
</feature>
<evidence type="ECO:0000256" key="2">
    <source>
        <dbReference type="ARBA" id="ARBA00022840"/>
    </source>
</evidence>